<comment type="similarity">
    <text evidence="1">Belongs to the ribosome association toxin RatA family.</text>
</comment>
<dbReference type="CDD" id="cd07813">
    <property type="entry name" value="COQ10p_like"/>
    <property type="match status" value="1"/>
</dbReference>
<name>A0A3A1Y4B2_9GAMM</name>
<dbReference type="SUPFAM" id="SSF55961">
    <property type="entry name" value="Bet v1-like"/>
    <property type="match status" value="1"/>
</dbReference>
<dbReference type="OrthoDB" id="9804759at2"/>
<reference evidence="4 5" key="1">
    <citation type="submission" date="2017-08" db="EMBL/GenBank/DDBJ databases">
        <title>Reclassification of Bisgaard taxon 37 and 44.</title>
        <authorList>
            <person name="Christensen H."/>
        </authorList>
    </citation>
    <scope>NUCLEOTIDE SEQUENCE [LARGE SCALE GENOMIC DNA]</scope>
    <source>
        <strain evidence="4 5">B96_3</strain>
    </source>
</reference>
<evidence type="ECO:0000259" key="3">
    <source>
        <dbReference type="Pfam" id="PF03364"/>
    </source>
</evidence>
<organism evidence="4 5">
    <name type="scientific">Psittacicella hinzii</name>
    <dbReference type="NCBI Taxonomy" id="2028575"/>
    <lineage>
        <taxon>Bacteria</taxon>
        <taxon>Pseudomonadati</taxon>
        <taxon>Pseudomonadota</taxon>
        <taxon>Gammaproteobacteria</taxon>
        <taxon>Pasteurellales</taxon>
        <taxon>Psittacicellaceae</taxon>
        <taxon>Psittacicella</taxon>
    </lineage>
</organism>
<gene>
    <name evidence="4" type="ORF">CKF54_04920</name>
</gene>
<evidence type="ECO:0000313" key="4">
    <source>
        <dbReference type="EMBL" id="RIY32405.1"/>
    </source>
</evidence>
<dbReference type="AlphaFoldDB" id="A0A3A1Y4B2"/>
<keyword evidence="5" id="KW-1185">Reference proteome</keyword>
<dbReference type="InterPro" id="IPR044996">
    <property type="entry name" value="COQ10-like"/>
</dbReference>
<dbReference type="InterPro" id="IPR023393">
    <property type="entry name" value="START-like_dom_sf"/>
</dbReference>
<dbReference type="InterPro" id="IPR005031">
    <property type="entry name" value="COQ10_START"/>
</dbReference>
<dbReference type="PANTHER" id="PTHR12901">
    <property type="entry name" value="SPERM PROTEIN HOMOLOG"/>
    <property type="match status" value="1"/>
</dbReference>
<evidence type="ECO:0000256" key="1">
    <source>
        <dbReference type="ARBA" id="ARBA00008918"/>
    </source>
</evidence>
<feature type="domain" description="Coenzyme Q-binding protein COQ10 START" evidence="3">
    <location>
        <begin position="9"/>
        <end position="136"/>
    </location>
</feature>
<evidence type="ECO:0000313" key="5">
    <source>
        <dbReference type="Proteomes" id="UP000265691"/>
    </source>
</evidence>
<dbReference type="RefSeq" id="WP_119525252.1">
    <property type="nucleotide sequence ID" value="NZ_NRHC01000057.1"/>
</dbReference>
<sequence>MIVEHSIDVEYTCEQMFNLVANYEDYPIFIKNCKSSKTFTQKDNEVVAELEMSFAGISQKFSTLTKFYPNEKITMDLAEGPFEKLRGFWLFSDISSEGSGKKTRVQFYMDYKMNLFIEFLVGNKFKLAMVNMVDSFIHRAQTIYS</sequence>
<dbReference type="Pfam" id="PF03364">
    <property type="entry name" value="Polyketide_cyc"/>
    <property type="match status" value="1"/>
</dbReference>
<dbReference type="Proteomes" id="UP000265691">
    <property type="component" value="Unassembled WGS sequence"/>
</dbReference>
<dbReference type="EMBL" id="NRHC01000057">
    <property type="protein sequence ID" value="RIY32405.1"/>
    <property type="molecule type" value="Genomic_DNA"/>
</dbReference>
<keyword evidence="2" id="KW-1277">Toxin-antitoxin system</keyword>
<accession>A0A3A1Y4B2</accession>
<proteinExistence type="inferred from homology"/>
<dbReference type="GO" id="GO:0045333">
    <property type="term" value="P:cellular respiration"/>
    <property type="evidence" value="ECO:0007669"/>
    <property type="project" value="InterPro"/>
</dbReference>
<protein>
    <recommendedName>
        <fullName evidence="3">Coenzyme Q-binding protein COQ10 START domain-containing protein</fullName>
    </recommendedName>
</protein>
<dbReference type="Gene3D" id="3.30.530.20">
    <property type="match status" value="1"/>
</dbReference>
<dbReference type="PANTHER" id="PTHR12901:SF10">
    <property type="entry name" value="COENZYME Q-BINDING PROTEIN COQ10, MITOCHONDRIAL"/>
    <property type="match status" value="1"/>
</dbReference>
<dbReference type="GO" id="GO:0048039">
    <property type="term" value="F:ubiquinone binding"/>
    <property type="evidence" value="ECO:0007669"/>
    <property type="project" value="InterPro"/>
</dbReference>
<comment type="caution">
    <text evidence="4">The sequence shown here is derived from an EMBL/GenBank/DDBJ whole genome shotgun (WGS) entry which is preliminary data.</text>
</comment>
<evidence type="ECO:0000256" key="2">
    <source>
        <dbReference type="ARBA" id="ARBA00022649"/>
    </source>
</evidence>